<keyword evidence="3" id="KW-1185">Reference proteome</keyword>
<dbReference type="Pfam" id="PF00704">
    <property type="entry name" value="Glyco_hydro_18"/>
    <property type="match status" value="1"/>
</dbReference>
<dbReference type="InterPro" id="IPR017853">
    <property type="entry name" value="GH"/>
</dbReference>
<dbReference type="GO" id="GO:0005576">
    <property type="term" value="C:extracellular region"/>
    <property type="evidence" value="ECO:0007669"/>
    <property type="project" value="TreeGrafter"/>
</dbReference>
<dbReference type="InterPro" id="IPR029070">
    <property type="entry name" value="Chitinase_insertion_sf"/>
</dbReference>
<protein>
    <recommendedName>
        <fullName evidence="1">GH18 domain-containing protein</fullName>
    </recommendedName>
</protein>
<dbReference type="GO" id="GO:0006032">
    <property type="term" value="P:chitin catabolic process"/>
    <property type="evidence" value="ECO:0007669"/>
    <property type="project" value="TreeGrafter"/>
</dbReference>
<dbReference type="PANTHER" id="PTHR11177">
    <property type="entry name" value="CHITINASE"/>
    <property type="match status" value="1"/>
</dbReference>
<dbReference type="SUPFAM" id="SSF51445">
    <property type="entry name" value="(Trans)glycosidases"/>
    <property type="match status" value="1"/>
</dbReference>
<dbReference type="OrthoDB" id="73875at2759"/>
<dbReference type="GO" id="GO:0008061">
    <property type="term" value="F:chitin binding"/>
    <property type="evidence" value="ECO:0007669"/>
    <property type="project" value="TreeGrafter"/>
</dbReference>
<organism evidence="2 3">
    <name type="scientific">Nyssa sinensis</name>
    <dbReference type="NCBI Taxonomy" id="561372"/>
    <lineage>
        <taxon>Eukaryota</taxon>
        <taxon>Viridiplantae</taxon>
        <taxon>Streptophyta</taxon>
        <taxon>Embryophyta</taxon>
        <taxon>Tracheophyta</taxon>
        <taxon>Spermatophyta</taxon>
        <taxon>Magnoliopsida</taxon>
        <taxon>eudicotyledons</taxon>
        <taxon>Gunneridae</taxon>
        <taxon>Pentapetalae</taxon>
        <taxon>asterids</taxon>
        <taxon>Cornales</taxon>
        <taxon>Nyssaceae</taxon>
        <taxon>Nyssa</taxon>
    </lineage>
</organism>
<sequence length="136" mass="14882">MQREARSSGATPLILTTAVYYAPNVNRVNHPIQAIAKSLDWINLMAYDFSGPTRSTVTNSPAALYDPSSQVSGSYGIRAWIQASLSANKLVFRIPFYGYAWHLMNANNHGLLAPANGPVGSTDGSMRYQQITKFIT</sequence>
<proteinExistence type="predicted"/>
<gene>
    <name evidence="2" type="ORF">F0562_010733</name>
</gene>
<dbReference type="Gene3D" id="3.20.20.80">
    <property type="entry name" value="Glycosidases"/>
    <property type="match status" value="1"/>
</dbReference>
<evidence type="ECO:0000259" key="1">
    <source>
        <dbReference type="PROSITE" id="PS51910"/>
    </source>
</evidence>
<dbReference type="Proteomes" id="UP000325577">
    <property type="component" value="Linkage Group LG4"/>
</dbReference>
<evidence type="ECO:0000313" key="3">
    <source>
        <dbReference type="Proteomes" id="UP000325577"/>
    </source>
</evidence>
<dbReference type="GO" id="GO:0005975">
    <property type="term" value="P:carbohydrate metabolic process"/>
    <property type="evidence" value="ECO:0007669"/>
    <property type="project" value="InterPro"/>
</dbReference>
<dbReference type="AlphaFoldDB" id="A0A5J5A1I8"/>
<dbReference type="PANTHER" id="PTHR11177:SF383">
    <property type="entry name" value="GLYCOSYL HYDROLASE FAMILY PROTEIN WITH CHITINASE INSERTION DOMAIN-CONTAINING PROTEIN"/>
    <property type="match status" value="1"/>
</dbReference>
<dbReference type="InterPro" id="IPR050314">
    <property type="entry name" value="Glycosyl_Hydrlase_18"/>
</dbReference>
<evidence type="ECO:0000313" key="2">
    <source>
        <dbReference type="EMBL" id="KAA8524310.1"/>
    </source>
</evidence>
<accession>A0A5J5A1I8</accession>
<feature type="domain" description="GH18" evidence="1">
    <location>
        <begin position="1"/>
        <end position="136"/>
    </location>
</feature>
<dbReference type="EMBL" id="CM018047">
    <property type="protein sequence ID" value="KAA8524310.1"/>
    <property type="molecule type" value="Genomic_DNA"/>
</dbReference>
<dbReference type="SUPFAM" id="SSF54556">
    <property type="entry name" value="Chitinase insertion domain"/>
    <property type="match status" value="1"/>
</dbReference>
<dbReference type="InterPro" id="IPR001223">
    <property type="entry name" value="Glyco_hydro18_cat"/>
</dbReference>
<dbReference type="GO" id="GO:0004568">
    <property type="term" value="F:chitinase activity"/>
    <property type="evidence" value="ECO:0007669"/>
    <property type="project" value="TreeGrafter"/>
</dbReference>
<dbReference type="Gene3D" id="3.10.50.10">
    <property type="match status" value="1"/>
</dbReference>
<name>A0A5J5A1I8_9ASTE</name>
<reference evidence="2 3" key="1">
    <citation type="submission" date="2019-09" db="EMBL/GenBank/DDBJ databases">
        <title>A chromosome-level genome assembly of the Chinese tupelo Nyssa sinensis.</title>
        <authorList>
            <person name="Yang X."/>
            <person name="Kang M."/>
            <person name="Yang Y."/>
            <person name="Xiong H."/>
            <person name="Wang M."/>
            <person name="Zhang Z."/>
            <person name="Wang Z."/>
            <person name="Wu H."/>
            <person name="Ma T."/>
            <person name="Liu J."/>
            <person name="Xi Z."/>
        </authorList>
    </citation>
    <scope>NUCLEOTIDE SEQUENCE [LARGE SCALE GENOMIC DNA]</scope>
    <source>
        <strain evidence="2">J267</strain>
        <tissue evidence="2">Leaf</tissue>
    </source>
</reference>
<dbReference type="PROSITE" id="PS51910">
    <property type="entry name" value="GH18_2"/>
    <property type="match status" value="1"/>
</dbReference>